<protein>
    <submittedName>
        <fullName evidence="1">Uncharacterized protein</fullName>
    </submittedName>
</protein>
<dbReference type="EMBL" id="BPLR01021354">
    <property type="protein sequence ID" value="GIX88715.1"/>
    <property type="molecule type" value="Genomic_DNA"/>
</dbReference>
<evidence type="ECO:0000313" key="2">
    <source>
        <dbReference type="Proteomes" id="UP001054945"/>
    </source>
</evidence>
<accession>A0AAV4NYA2</accession>
<organism evidence="1 2">
    <name type="scientific">Caerostris extrusa</name>
    <name type="common">Bark spider</name>
    <name type="synonym">Caerostris bankana</name>
    <dbReference type="NCBI Taxonomy" id="172846"/>
    <lineage>
        <taxon>Eukaryota</taxon>
        <taxon>Metazoa</taxon>
        <taxon>Ecdysozoa</taxon>
        <taxon>Arthropoda</taxon>
        <taxon>Chelicerata</taxon>
        <taxon>Arachnida</taxon>
        <taxon>Araneae</taxon>
        <taxon>Araneomorphae</taxon>
        <taxon>Entelegynae</taxon>
        <taxon>Araneoidea</taxon>
        <taxon>Araneidae</taxon>
        <taxon>Caerostris</taxon>
    </lineage>
</organism>
<evidence type="ECO:0000313" key="1">
    <source>
        <dbReference type="EMBL" id="GIX88715.1"/>
    </source>
</evidence>
<sequence>MIGSQKFLTEPTSKLCAVEDLPCLQHWRVCEREGAGSHLPPHFTSWKEFLFRKGSPSLWERNAAPPRGAPADRRR</sequence>
<keyword evidence="2" id="KW-1185">Reference proteome</keyword>
<dbReference type="Proteomes" id="UP001054945">
    <property type="component" value="Unassembled WGS sequence"/>
</dbReference>
<name>A0AAV4NYA2_CAEEX</name>
<dbReference type="AlphaFoldDB" id="A0AAV4NYA2"/>
<reference evidence="1 2" key="1">
    <citation type="submission" date="2021-06" db="EMBL/GenBank/DDBJ databases">
        <title>Caerostris extrusa draft genome.</title>
        <authorList>
            <person name="Kono N."/>
            <person name="Arakawa K."/>
        </authorList>
    </citation>
    <scope>NUCLEOTIDE SEQUENCE [LARGE SCALE GENOMIC DNA]</scope>
</reference>
<comment type="caution">
    <text evidence="1">The sequence shown here is derived from an EMBL/GenBank/DDBJ whole genome shotgun (WGS) entry which is preliminary data.</text>
</comment>
<gene>
    <name evidence="1" type="ORF">CEXT_23951</name>
</gene>
<proteinExistence type="predicted"/>